<dbReference type="PANTHER" id="PTHR33785:SF5">
    <property type="entry name" value="SERINE_ARGININE REPETITIVE MATRIX PROTEIN"/>
    <property type="match status" value="1"/>
</dbReference>
<evidence type="ECO:0000313" key="2">
    <source>
        <dbReference type="EMBL" id="KAF3442463.1"/>
    </source>
</evidence>
<reference evidence="2" key="1">
    <citation type="submission" date="2020-03" db="EMBL/GenBank/DDBJ databases">
        <title>A high-quality chromosome-level genome assembly of a woody plant with both climbing and erect habits, Rhamnella rubrinervis.</title>
        <authorList>
            <person name="Lu Z."/>
            <person name="Yang Y."/>
            <person name="Zhu X."/>
            <person name="Sun Y."/>
        </authorList>
    </citation>
    <scope>NUCLEOTIDE SEQUENCE</scope>
    <source>
        <strain evidence="2">BYM</strain>
        <tissue evidence="2">Leaf</tissue>
    </source>
</reference>
<dbReference type="OrthoDB" id="1875420at2759"/>
<dbReference type="EMBL" id="VOIH02000007">
    <property type="protein sequence ID" value="KAF3442463.1"/>
    <property type="molecule type" value="Genomic_DNA"/>
</dbReference>
<organism evidence="2 3">
    <name type="scientific">Rhamnella rubrinervis</name>
    <dbReference type="NCBI Taxonomy" id="2594499"/>
    <lineage>
        <taxon>Eukaryota</taxon>
        <taxon>Viridiplantae</taxon>
        <taxon>Streptophyta</taxon>
        <taxon>Embryophyta</taxon>
        <taxon>Tracheophyta</taxon>
        <taxon>Spermatophyta</taxon>
        <taxon>Magnoliopsida</taxon>
        <taxon>eudicotyledons</taxon>
        <taxon>Gunneridae</taxon>
        <taxon>Pentapetalae</taxon>
        <taxon>rosids</taxon>
        <taxon>fabids</taxon>
        <taxon>Rosales</taxon>
        <taxon>Rhamnaceae</taxon>
        <taxon>rhamnoid group</taxon>
        <taxon>Rhamneae</taxon>
        <taxon>Rhamnella</taxon>
    </lineage>
</organism>
<feature type="compositionally biased region" description="Basic residues" evidence="1">
    <location>
        <begin position="120"/>
        <end position="131"/>
    </location>
</feature>
<keyword evidence="3" id="KW-1185">Reference proteome</keyword>
<name>A0A8K0MD71_9ROSA</name>
<feature type="compositionally biased region" description="Basic and acidic residues" evidence="1">
    <location>
        <begin position="149"/>
        <end position="166"/>
    </location>
</feature>
<evidence type="ECO:0000313" key="3">
    <source>
        <dbReference type="Proteomes" id="UP000796880"/>
    </source>
</evidence>
<dbReference type="Proteomes" id="UP000796880">
    <property type="component" value="Unassembled WGS sequence"/>
</dbReference>
<feature type="compositionally biased region" description="Basic residues" evidence="1">
    <location>
        <begin position="230"/>
        <end position="240"/>
    </location>
</feature>
<feature type="region of interest" description="Disordered" evidence="1">
    <location>
        <begin position="78"/>
        <end position="242"/>
    </location>
</feature>
<proteinExistence type="predicted"/>
<accession>A0A8K0MD71</accession>
<sequence length="375" mass="42387">MQKSPILEFLEAGQVPTNSAAAAMEACDHHDPCESSSFCKDEERVEAVNDLLEECWFFQNLLDRKPRMARCFSDPCPSSSSSIADQVASTATEEEELPCSNLLRTPSLPPNIGRELRGSKEKHKNSGRSKFTRQGSHKLALQTTTREPPCLEKKGREKGRESDCRKSNTTTGHDGHHPLKRNLQRTPSLPPNIGRTEIMYHHQDEETDPSSVAKSSHQTSPNVADILPRPPHKGIPRYRPPRNTEMVEGIIDTDGCKEMRRRYLSEGKLSMKKSLNDLEIEEVQGFKDLGFTFENKDLSPSVVNIIPGLQDKEKKGINEDLKVEKVRRPYLSEAWISQSCAPQFPTWDDIARRRSSEDIKAQIKFWARAVASNVR</sequence>
<dbReference type="AlphaFoldDB" id="A0A8K0MD71"/>
<dbReference type="PANTHER" id="PTHR33785">
    <property type="entry name" value="OS06G0550800 PROTEIN"/>
    <property type="match status" value="1"/>
</dbReference>
<gene>
    <name evidence="2" type="ORF">FNV43_RR16379</name>
</gene>
<feature type="compositionally biased region" description="Polar residues" evidence="1">
    <location>
        <begin position="209"/>
        <end position="222"/>
    </location>
</feature>
<protein>
    <submittedName>
        <fullName evidence="2">Uncharacterized protein</fullName>
    </submittedName>
</protein>
<evidence type="ECO:0000256" key="1">
    <source>
        <dbReference type="SAM" id="MobiDB-lite"/>
    </source>
</evidence>
<comment type="caution">
    <text evidence="2">The sequence shown here is derived from an EMBL/GenBank/DDBJ whole genome shotgun (WGS) entry which is preliminary data.</text>
</comment>